<evidence type="ECO:0000313" key="4">
    <source>
        <dbReference type="Proteomes" id="UP001151760"/>
    </source>
</evidence>
<sequence>MDTPPYPNHMIDFPNELALELEDPVMEVEEDPEEDSDMDIDENEEDEWEEDDDWLMALVTPPRATSFQLSSYEVGGASLVVPEAPYHMGRPLPVVAARVALHHEEIRALCVRADKMKYMQTSLVRKDDLLREEVDGLNGWTETMNQRVQTLETALQEVRIENQDLQTRLSASECNERCMVACILWLKKRINTLEQRPSGPQGPPYGSKTIPPRRLRRSAVQRLIADRLAEAIAENERNRPNPANTRGVVAPNVDGCTYKTFMNGKPHPFNGTYGVVGLRR</sequence>
<gene>
    <name evidence="3" type="ORF">Tco_1090415</name>
</gene>
<evidence type="ECO:0000256" key="2">
    <source>
        <dbReference type="SAM" id="MobiDB-lite"/>
    </source>
</evidence>
<reference evidence="3" key="1">
    <citation type="journal article" date="2022" name="Int. J. Mol. Sci.">
        <title>Draft Genome of Tanacetum Coccineum: Genomic Comparison of Closely Related Tanacetum-Family Plants.</title>
        <authorList>
            <person name="Yamashiro T."/>
            <person name="Shiraishi A."/>
            <person name="Nakayama K."/>
            <person name="Satake H."/>
        </authorList>
    </citation>
    <scope>NUCLEOTIDE SEQUENCE</scope>
</reference>
<name>A0ABQ5I6C3_9ASTR</name>
<proteinExistence type="predicted"/>
<organism evidence="3 4">
    <name type="scientific">Tanacetum coccineum</name>
    <dbReference type="NCBI Taxonomy" id="301880"/>
    <lineage>
        <taxon>Eukaryota</taxon>
        <taxon>Viridiplantae</taxon>
        <taxon>Streptophyta</taxon>
        <taxon>Embryophyta</taxon>
        <taxon>Tracheophyta</taxon>
        <taxon>Spermatophyta</taxon>
        <taxon>Magnoliopsida</taxon>
        <taxon>eudicotyledons</taxon>
        <taxon>Gunneridae</taxon>
        <taxon>Pentapetalae</taxon>
        <taxon>asterids</taxon>
        <taxon>campanulids</taxon>
        <taxon>Asterales</taxon>
        <taxon>Asteraceae</taxon>
        <taxon>Asteroideae</taxon>
        <taxon>Anthemideae</taxon>
        <taxon>Anthemidinae</taxon>
        <taxon>Tanacetum</taxon>
    </lineage>
</organism>
<accession>A0ABQ5I6C3</accession>
<reference evidence="3" key="2">
    <citation type="submission" date="2022-01" db="EMBL/GenBank/DDBJ databases">
        <authorList>
            <person name="Yamashiro T."/>
            <person name="Shiraishi A."/>
            <person name="Satake H."/>
            <person name="Nakayama K."/>
        </authorList>
    </citation>
    <scope>NUCLEOTIDE SEQUENCE</scope>
</reference>
<feature type="region of interest" description="Disordered" evidence="2">
    <location>
        <begin position="25"/>
        <end position="50"/>
    </location>
</feature>
<dbReference type="EMBL" id="BQNB010020339">
    <property type="protein sequence ID" value="GJT94897.1"/>
    <property type="molecule type" value="Genomic_DNA"/>
</dbReference>
<evidence type="ECO:0000313" key="3">
    <source>
        <dbReference type="EMBL" id="GJT94897.1"/>
    </source>
</evidence>
<evidence type="ECO:0000256" key="1">
    <source>
        <dbReference type="SAM" id="Coils"/>
    </source>
</evidence>
<keyword evidence="4" id="KW-1185">Reference proteome</keyword>
<feature type="coiled-coil region" evidence="1">
    <location>
        <begin position="141"/>
        <end position="175"/>
    </location>
</feature>
<keyword evidence="1" id="KW-0175">Coiled coil</keyword>
<dbReference type="Proteomes" id="UP001151760">
    <property type="component" value="Unassembled WGS sequence"/>
</dbReference>
<protein>
    <submittedName>
        <fullName evidence="3">Uncharacterized protein</fullName>
    </submittedName>
</protein>
<comment type="caution">
    <text evidence="3">The sequence shown here is derived from an EMBL/GenBank/DDBJ whole genome shotgun (WGS) entry which is preliminary data.</text>
</comment>